<evidence type="ECO:0000256" key="1">
    <source>
        <dbReference type="SAM" id="MobiDB-lite"/>
    </source>
</evidence>
<organism evidence="2 3">
    <name type="scientific">Brassica napus</name>
    <name type="common">Rape</name>
    <dbReference type="NCBI Taxonomy" id="3708"/>
    <lineage>
        <taxon>Eukaryota</taxon>
        <taxon>Viridiplantae</taxon>
        <taxon>Streptophyta</taxon>
        <taxon>Embryophyta</taxon>
        <taxon>Tracheophyta</taxon>
        <taxon>Spermatophyta</taxon>
        <taxon>Magnoliopsida</taxon>
        <taxon>eudicotyledons</taxon>
        <taxon>Gunneridae</taxon>
        <taxon>Pentapetalae</taxon>
        <taxon>rosids</taxon>
        <taxon>malvids</taxon>
        <taxon>Brassicales</taxon>
        <taxon>Brassicaceae</taxon>
        <taxon>Brassiceae</taxon>
        <taxon>Brassica</taxon>
    </lineage>
</organism>
<reference evidence="2 3" key="1">
    <citation type="submission" date="2021-05" db="EMBL/GenBank/DDBJ databases">
        <title>Genome Assembly of Synthetic Allotetraploid Brassica napus Reveals Homoeologous Exchanges between Subgenomes.</title>
        <authorList>
            <person name="Davis J.T."/>
        </authorList>
    </citation>
    <scope>NUCLEOTIDE SEQUENCE [LARGE SCALE GENOMIC DNA]</scope>
    <source>
        <strain evidence="3">cv. Da-Ae</strain>
        <tissue evidence="2">Seedling</tissue>
    </source>
</reference>
<proteinExistence type="predicted"/>
<evidence type="ECO:0000313" key="3">
    <source>
        <dbReference type="Proteomes" id="UP000824890"/>
    </source>
</evidence>
<sequence length="194" mass="21689">MGRLLTSRYETGSHHLEEEENMEQMKSSVHPGDENKGVVAENLSSVGEKDFSEETIVVDDSNESNDMEEEVNFPKNGLAMTVLKMLMGESAFQKQNNLSTQKSSETVRLNANPKLDHNLDPSIDLNANPNLDLNVDNNLDLSLDCGSCYRSSSTSNFQAHTRMRASPNPLLGQGSFEQEEQDSLYEMDLKKTRL</sequence>
<feature type="region of interest" description="Disordered" evidence="1">
    <location>
        <begin position="1"/>
        <end position="34"/>
    </location>
</feature>
<dbReference type="EMBL" id="JAGKQM010000001">
    <property type="protein sequence ID" value="KAH0941234.1"/>
    <property type="molecule type" value="Genomic_DNA"/>
</dbReference>
<gene>
    <name evidence="2" type="ORF">HID58_000871</name>
</gene>
<comment type="caution">
    <text evidence="2">The sequence shown here is derived from an EMBL/GenBank/DDBJ whole genome shotgun (WGS) entry which is preliminary data.</text>
</comment>
<dbReference type="Proteomes" id="UP000824890">
    <property type="component" value="Unassembled WGS sequence"/>
</dbReference>
<keyword evidence="3" id="KW-1185">Reference proteome</keyword>
<feature type="region of interest" description="Disordered" evidence="1">
    <location>
        <begin position="165"/>
        <end position="194"/>
    </location>
</feature>
<name>A0ABQ8EHS1_BRANA</name>
<protein>
    <submittedName>
        <fullName evidence="2">Uncharacterized protein</fullName>
    </submittedName>
</protein>
<accession>A0ABQ8EHS1</accession>
<evidence type="ECO:0000313" key="2">
    <source>
        <dbReference type="EMBL" id="KAH0941234.1"/>
    </source>
</evidence>